<dbReference type="RefSeq" id="WP_268828415.1">
    <property type="nucleotide sequence ID" value="NZ_JAGILA010000001.1"/>
</dbReference>
<proteinExistence type="predicted"/>
<dbReference type="Proteomes" id="UP000730739">
    <property type="component" value="Unassembled WGS sequence"/>
</dbReference>
<evidence type="ECO:0000313" key="2">
    <source>
        <dbReference type="Proteomes" id="UP000730739"/>
    </source>
</evidence>
<name>A0ABS4QUV4_9HYPH</name>
<protein>
    <submittedName>
        <fullName evidence="1">Uncharacterized protein</fullName>
    </submittedName>
</protein>
<evidence type="ECO:0000313" key="1">
    <source>
        <dbReference type="EMBL" id="MBP2234428.1"/>
    </source>
</evidence>
<accession>A0ABS4QUV4</accession>
<comment type="caution">
    <text evidence="1">The sequence shown here is derived from an EMBL/GenBank/DDBJ whole genome shotgun (WGS) entry which is preliminary data.</text>
</comment>
<reference evidence="1 2" key="1">
    <citation type="submission" date="2021-03" db="EMBL/GenBank/DDBJ databases">
        <title>Genomic Encyclopedia of Type Strains, Phase IV (KMG-IV): sequencing the most valuable type-strain genomes for metagenomic binning, comparative biology and taxonomic classification.</title>
        <authorList>
            <person name="Goeker M."/>
        </authorList>
    </citation>
    <scope>NUCLEOTIDE SEQUENCE [LARGE SCALE GENOMIC DNA]</scope>
    <source>
        <strain evidence="1 2">DSM 13372</strain>
    </source>
</reference>
<keyword evidence="2" id="KW-1185">Reference proteome</keyword>
<sequence>MLDATYLVEAQTKEGNKVLMLIDPPETTGSTTQGTTDTQQ</sequence>
<organism evidence="1 2">
    <name type="scientific">Sinorhizobium kostiense</name>
    <dbReference type="NCBI Taxonomy" id="76747"/>
    <lineage>
        <taxon>Bacteria</taxon>
        <taxon>Pseudomonadati</taxon>
        <taxon>Pseudomonadota</taxon>
        <taxon>Alphaproteobacteria</taxon>
        <taxon>Hyphomicrobiales</taxon>
        <taxon>Rhizobiaceae</taxon>
        <taxon>Sinorhizobium/Ensifer group</taxon>
        <taxon>Sinorhizobium</taxon>
    </lineage>
</organism>
<dbReference type="EMBL" id="JAGILA010000001">
    <property type="protein sequence ID" value="MBP2234428.1"/>
    <property type="molecule type" value="Genomic_DNA"/>
</dbReference>
<gene>
    <name evidence="1" type="ORF">J2Z31_000918</name>
</gene>